<name>E4RWC0_LEAB4</name>
<dbReference type="KEGG" id="lby:Lbys_2317"/>
<proteinExistence type="predicted"/>
<keyword evidence="1" id="KW-0472">Membrane</keyword>
<feature type="transmembrane region" description="Helical" evidence="1">
    <location>
        <begin position="21"/>
        <end position="45"/>
    </location>
</feature>
<dbReference type="AlphaFoldDB" id="E4RWC0"/>
<reference evidence="2 3" key="2">
    <citation type="journal article" date="2011" name="Stand. Genomic Sci.">
        <title>Complete genome sequence of Leadbetterella byssophila type strain (4M15).</title>
        <authorList>
            <person name="Abt B."/>
            <person name="Teshima H."/>
            <person name="Lucas S."/>
            <person name="Lapidus A."/>
            <person name="Del Rio T.G."/>
            <person name="Nolan M."/>
            <person name="Tice H."/>
            <person name="Cheng J.F."/>
            <person name="Pitluck S."/>
            <person name="Liolios K."/>
            <person name="Pagani I."/>
            <person name="Ivanova N."/>
            <person name="Mavromatis K."/>
            <person name="Pati A."/>
            <person name="Tapia R."/>
            <person name="Han C."/>
            <person name="Goodwin L."/>
            <person name="Chen A."/>
            <person name="Palaniappan K."/>
            <person name="Land M."/>
            <person name="Hauser L."/>
            <person name="Chang Y.J."/>
            <person name="Jeffries C.D."/>
            <person name="Rohde M."/>
            <person name="Goker M."/>
            <person name="Tindall B.J."/>
            <person name="Detter J.C."/>
            <person name="Woyke T."/>
            <person name="Bristow J."/>
            <person name="Eisen J.A."/>
            <person name="Markowitz V."/>
            <person name="Hugenholtz P."/>
            <person name="Klenk H.P."/>
            <person name="Kyrpides N.C."/>
        </authorList>
    </citation>
    <scope>NUCLEOTIDE SEQUENCE [LARGE SCALE GENOMIC DNA]</scope>
    <source>
        <strain evidence="3">DSM 17132 / JCM 16389 / KACC 11308 / NBRC 106382 / 4M15</strain>
    </source>
</reference>
<keyword evidence="1" id="KW-0812">Transmembrane</keyword>
<reference key="1">
    <citation type="submission" date="2010-11" db="EMBL/GenBank/DDBJ databases">
        <title>The complete genome of Leadbetterella byssophila DSM 17132.</title>
        <authorList>
            <consortium name="US DOE Joint Genome Institute (JGI-PGF)"/>
            <person name="Lucas S."/>
            <person name="Copeland A."/>
            <person name="Lapidus A."/>
            <person name="Glavina del Rio T."/>
            <person name="Dalin E."/>
            <person name="Tice H."/>
            <person name="Bruce D."/>
            <person name="Goodwin L."/>
            <person name="Pitluck S."/>
            <person name="Kyrpides N."/>
            <person name="Mavromatis K."/>
            <person name="Ivanova N."/>
            <person name="Teshima H."/>
            <person name="Brettin T."/>
            <person name="Detter J.C."/>
            <person name="Han C."/>
            <person name="Tapia R."/>
            <person name="Land M."/>
            <person name="Hauser L."/>
            <person name="Markowitz V."/>
            <person name="Cheng J.-F."/>
            <person name="Hugenholtz P."/>
            <person name="Woyke T."/>
            <person name="Wu D."/>
            <person name="Tindall B."/>
            <person name="Pomrenke H.G."/>
            <person name="Brambilla E."/>
            <person name="Klenk H.-P."/>
            <person name="Eisen J.A."/>
        </authorList>
    </citation>
    <scope>NUCLEOTIDE SEQUENCE [LARGE SCALE GENOMIC DNA]</scope>
    <source>
        <strain>DSM 17132</strain>
    </source>
</reference>
<sequence length="84" mass="9556">MTTFSKISSKILAKVCKALALYGLMTLILQILFYYVAYLLAFAAHIELNKNISPSSFGTNLIFSIFLLVTCSYLYFLGDKWEKQ</sequence>
<keyword evidence="1" id="KW-1133">Transmembrane helix</keyword>
<dbReference type="EMBL" id="CP002305">
    <property type="protein sequence ID" value="ADQ17993.1"/>
    <property type="molecule type" value="Genomic_DNA"/>
</dbReference>
<keyword evidence="3" id="KW-1185">Reference proteome</keyword>
<feature type="transmembrane region" description="Helical" evidence="1">
    <location>
        <begin position="57"/>
        <end position="77"/>
    </location>
</feature>
<evidence type="ECO:0000313" key="2">
    <source>
        <dbReference type="EMBL" id="ADQ17993.1"/>
    </source>
</evidence>
<organism evidence="2 3">
    <name type="scientific">Leadbetterella byssophila (strain DSM 17132 / JCM 16389 / KACC 11308 / NBRC 106382 / 4M15)</name>
    <dbReference type="NCBI Taxonomy" id="649349"/>
    <lineage>
        <taxon>Bacteria</taxon>
        <taxon>Pseudomonadati</taxon>
        <taxon>Bacteroidota</taxon>
        <taxon>Cytophagia</taxon>
        <taxon>Cytophagales</taxon>
        <taxon>Leadbetterellaceae</taxon>
        <taxon>Leadbetterella</taxon>
    </lineage>
</organism>
<gene>
    <name evidence="2" type="ordered locus">Lbys_2317</name>
</gene>
<protein>
    <submittedName>
        <fullName evidence="2">Uncharacterized protein</fullName>
    </submittedName>
</protein>
<evidence type="ECO:0000256" key="1">
    <source>
        <dbReference type="SAM" id="Phobius"/>
    </source>
</evidence>
<dbReference type="HOGENOM" id="CLU_2523434_0_0_10"/>
<accession>E4RWC0</accession>
<dbReference type="STRING" id="649349.Lbys_2317"/>
<dbReference type="Proteomes" id="UP000007435">
    <property type="component" value="Chromosome"/>
</dbReference>
<evidence type="ECO:0000313" key="3">
    <source>
        <dbReference type="Proteomes" id="UP000007435"/>
    </source>
</evidence>